<dbReference type="Proteomes" id="UP001303046">
    <property type="component" value="Unassembled WGS sequence"/>
</dbReference>
<feature type="chain" id="PRO_5045044337" description="PAN domain protein" evidence="1">
    <location>
        <begin position="22"/>
        <end position="156"/>
    </location>
</feature>
<gene>
    <name evidence="2" type="primary">Necator_chrIV.g14377</name>
    <name evidence="2" type="ORF">RB195_001083</name>
</gene>
<sequence length="156" mass="17073">MTSSVVSLCLLLMVLASVASACQNLPPTHRIGNYVYNLHQKRSCPGPVAMSFGNLYSVNQCIDGCRRHKCVAISLYKRGDMSFGCNIITNFGGLIPDANAACYVRTDIKETSMRDRPVIGFENYTIYCGDADENKVVGCATAVRNDYNATDVTQLK</sequence>
<name>A0ABR1DDA9_NECAM</name>
<comment type="caution">
    <text evidence="2">The sequence shown here is derived from an EMBL/GenBank/DDBJ whole genome shotgun (WGS) entry which is preliminary data.</text>
</comment>
<feature type="signal peptide" evidence="1">
    <location>
        <begin position="1"/>
        <end position="21"/>
    </location>
</feature>
<keyword evidence="3" id="KW-1185">Reference proteome</keyword>
<proteinExistence type="predicted"/>
<dbReference type="EMBL" id="JAVFWL010000004">
    <property type="protein sequence ID" value="KAK6748240.1"/>
    <property type="molecule type" value="Genomic_DNA"/>
</dbReference>
<organism evidence="2 3">
    <name type="scientific">Necator americanus</name>
    <name type="common">Human hookworm</name>
    <dbReference type="NCBI Taxonomy" id="51031"/>
    <lineage>
        <taxon>Eukaryota</taxon>
        <taxon>Metazoa</taxon>
        <taxon>Ecdysozoa</taxon>
        <taxon>Nematoda</taxon>
        <taxon>Chromadorea</taxon>
        <taxon>Rhabditida</taxon>
        <taxon>Rhabditina</taxon>
        <taxon>Rhabditomorpha</taxon>
        <taxon>Strongyloidea</taxon>
        <taxon>Ancylostomatidae</taxon>
        <taxon>Bunostominae</taxon>
        <taxon>Necator</taxon>
    </lineage>
</organism>
<keyword evidence="1" id="KW-0732">Signal</keyword>
<evidence type="ECO:0000313" key="3">
    <source>
        <dbReference type="Proteomes" id="UP001303046"/>
    </source>
</evidence>
<accession>A0ABR1DDA9</accession>
<reference evidence="2 3" key="1">
    <citation type="submission" date="2023-08" db="EMBL/GenBank/DDBJ databases">
        <title>A Necator americanus chromosomal reference genome.</title>
        <authorList>
            <person name="Ilik V."/>
            <person name="Petrzelkova K.J."/>
            <person name="Pardy F."/>
            <person name="Fuh T."/>
            <person name="Niatou-Singa F.S."/>
            <person name="Gouil Q."/>
            <person name="Baker L."/>
            <person name="Ritchie M.E."/>
            <person name="Jex A.R."/>
            <person name="Gazzola D."/>
            <person name="Li H."/>
            <person name="Toshio Fujiwara R."/>
            <person name="Zhan B."/>
            <person name="Aroian R.V."/>
            <person name="Pafco B."/>
            <person name="Schwarz E.M."/>
        </authorList>
    </citation>
    <scope>NUCLEOTIDE SEQUENCE [LARGE SCALE GENOMIC DNA]</scope>
    <source>
        <strain evidence="2 3">Aroian</strain>
        <tissue evidence="2">Whole animal</tissue>
    </source>
</reference>
<protein>
    <recommendedName>
        <fullName evidence="4">PAN domain protein</fullName>
    </recommendedName>
</protein>
<evidence type="ECO:0008006" key="4">
    <source>
        <dbReference type="Google" id="ProtNLM"/>
    </source>
</evidence>
<evidence type="ECO:0000256" key="1">
    <source>
        <dbReference type="SAM" id="SignalP"/>
    </source>
</evidence>
<evidence type="ECO:0000313" key="2">
    <source>
        <dbReference type="EMBL" id="KAK6748240.1"/>
    </source>
</evidence>